<protein>
    <submittedName>
        <fullName evidence="1">Uncharacterized protein</fullName>
    </submittedName>
</protein>
<evidence type="ECO:0000313" key="2">
    <source>
        <dbReference type="Proteomes" id="UP000268198"/>
    </source>
</evidence>
<proteinExistence type="predicted"/>
<evidence type="ECO:0000313" key="1">
    <source>
        <dbReference type="EMBL" id="VEB24574.1"/>
    </source>
</evidence>
<keyword evidence="2" id="KW-1185">Reference proteome</keyword>
<accession>A0A447SRV3</accession>
<reference evidence="1 2" key="1">
    <citation type="submission" date="2018-12" db="EMBL/GenBank/DDBJ databases">
        <authorList>
            <consortium name="Pathogen Informatics"/>
        </authorList>
    </citation>
    <scope>NUCLEOTIDE SEQUENCE [LARGE SCALE GENOMIC DNA]</scope>
    <source>
        <strain evidence="1 2">NCTC3438</strain>
    </source>
</reference>
<dbReference type="EMBL" id="LR134167">
    <property type="protein sequence ID" value="VEB24574.1"/>
    <property type="molecule type" value="Genomic_DNA"/>
</dbReference>
<sequence length="163" mass="19447">MQVEFLEDHFQNISHQFAYFKVGKIDYIIDFSNDIDLLTNLTDNQEILSLINGKQTYTIKFAVKEYYESTQADIELYAAPKGQKFSRNLIKELKEQLESLLYYHYLQYQPECYFFIAERPSLVRMYQKMCDNRHPILNEFQAITKLGHNQDCFIVKTPRYGAR</sequence>
<dbReference type="RefSeq" id="WP_126372698.1">
    <property type="nucleotide sequence ID" value="NZ_LR134167.1"/>
</dbReference>
<name>A0A447SRV3_AVIVO</name>
<organism evidence="1 2">
    <name type="scientific">Avibacterium volantium</name>
    <name type="common">Pasteurella volantium</name>
    <dbReference type="NCBI Taxonomy" id="762"/>
    <lineage>
        <taxon>Bacteria</taxon>
        <taxon>Pseudomonadati</taxon>
        <taxon>Pseudomonadota</taxon>
        <taxon>Gammaproteobacteria</taxon>
        <taxon>Pasteurellales</taxon>
        <taxon>Pasteurellaceae</taxon>
        <taxon>Avibacterium</taxon>
    </lineage>
</organism>
<dbReference type="KEGG" id="avt:NCTC3438_01592"/>
<dbReference type="AlphaFoldDB" id="A0A447SRV3"/>
<dbReference type="OrthoDB" id="5674325at2"/>
<gene>
    <name evidence="1" type="ORF">NCTC3438_01592</name>
</gene>
<dbReference type="Proteomes" id="UP000268198">
    <property type="component" value="Chromosome"/>
</dbReference>